<evidence type="ECO:0000259" key="1">
    <source>
        <dbReference type="Pfam" id="PF08280"/>
    </source>
</evidence>
<dbReference type="InterPro" id="IPR013324">
    <property type="entry name" value="RNA_pol_sigma_r3/r4-like"/>
</dbReference>
<gene>
    <name evidence="2" type="ORF">H1016_00070</name>
</gene>
<evidence type="ECO:0000313" key="3">
    <source>
        <dbReference type="Proteomes" id="UP000646946"/>
    </source>
</evidence>
<dbReference type="Proteomes" id="UP000646946">
    <property type="component" value="Unassembled WGS sequence"/>
</dbReference>
<evidence type="ECO:0000313" key="2">
    <source>
        <dbReference type="EMBL" id="HIJ99919.1"/>
    </source>
</evidence>
<sequence length="166" mass="19014">MDLTAEQLKIIELYKDRRISLDEVAEKLHMNMQKVKQILSELKVPIIRFDTHTKVWKIALTIHVVKRFDERTRKLGAPKLDLRAFLRDALLNGTILEYEGILLVESGSISFVLSTFFNDDNLSAQGVNLVAMTFAFEKGKLPPRTARIIEHGKTIKNPTESQIRIV</sequence>
<proteinExistence type="predicted"/>
<dbReference type="SUPFAM" id="SSF88659">
    <property type="entry name" value="Sigma3 and sigma4 domains of RNA polymerase sigma factors"/>
    <property type="match status" value="1"/>
</dbReference>
<dbReference type="InterPro" id="IPR013199">
    <property type="entry name" value="HTH_Mga_DNA-bd_dom"/>
</dbReference>
<dbReference type="EMBL" id="DVAB01000002">
    <property type="protein sequence ID" value="HIJ99919.1"/>
    <property type="molecule type" value="Genomic_DNA"/>
</dbReference>
<keyword evidence="3" id="KW-1185">Reference proteome</keyword>
<dbReference type="AlphaFoldDB" id="A0A832UUG1"/>
<accession>A0A832UUG1</accession>
<comment type="caution">
    <text evidence="2">The sequence shown here is derived from an EMBL/GenBank/DDBJ whole genome shotgun (WGS) entry which is preliminary data.</text>
</comment>
<organism evidence="2 3">
    <name type="scientific">Candidatus Naiadarchaeum limnaeum</name>
    <dbReference type="NCBI Taxonomy" id="2756139"/>
    <lineage>
        <taxon>Archaea</taxon>
        <taxon>Candidatus Undinarchaeota</taxon>
        <taxon>Candidatus Undinarchaeia</taxon>
        <taxon>Candidatus Naiadarchaeales</taxon>
        <taxon>Candidatus Naiadarchaeaceae</taxon>
        <taxon>Candidatus Naiadarchaeum</taxon>
    </lineage>
</organism>
<feature type="domain" description="M protein trans-acting positive regulator (MGA) HTH" evidence="1">
    <location>
        <begin position="6"/>
        <end position="43"/>
    </location>
</feature>
<name>A0A832UUG1_9ARCH</name>
<dbReference type="Pfam" id="PF08280">
    <property type="entry name" value="HTH_Mga"/>
    <property type="match status" value="1"/>
</dbReference>
<protein>
    <submittedName>
        <fullName evidence="2">Helix-turn-helix domain-containing protein</fullName>
    </submittedName>
</protein>
<reference evidence="2 3" key="1">
    <citation type="journal article" name="Nat. Commun.">
        <title>Undinarchaeota illuminate DPANN phylogeny and the impact of gene transfer on archaeal evolution.</title>
        <authorList>
            <person name="Dombrowski N."/>
            <person name="Williams T.A."/>
            <person name="Sun J."/>
            <person name="Woodcroft B.J."/>
            <person name="Lee J.H."/>
            <person name="Minh B.Q."/>
            <person name="Rinke C."/>
            <person name="Spang A."/>
        </authorList>
    </citation>
    <scope>NUCLEOTIDE SEQUENCE [LARGE SCALE GENOMIC DNA]</scope>
    <source>
        <strain evidence="2">MAG_bin1129</strain>
    </source>
</reference>